<dbReference type="Proteomes" id="UP001234297">
    <property type="component" value="Chromosome 2"/>
</dbReference>
<reference evidence="1 2" key="1">
    <citation type="journal article" date="2022" name="Hortic Res">
        <title>A haplotype resolved chromosomal level avocado genome allows analysis of novel avocado genes.</title>
        <authorList>
            <person name="Nath O."/>
            <person name="Fletcher S.J."/>
            <person name="Hayward A."/>
            <person name="Shaw L.M."/>
            <person name="Masouleh A.K."/>
            <person name="Furtado A."/>
            <person name="Henry R.J."/>
            <person name="Mitter N."/>
        </authorList>
    </citation>
    <scope>NUCLEOTIDE SEQUENCE [LARGE SCALE GENOMIC DNA]</scope>
    <source>
        <strain evidence="2">cv. Hass</strain>
    </source>
</reference>
<evidence type="ECO:0000313" key="1">
    <source>
        <dbReference type="EMBL" id="KAJ8644306.1"/>
    </source>
</evidence>
<gene>
    <name evidence="1" type="ORF">MRB53_006054</name>
</gene>
<accession>A0ACC2MEV8</accession>
<protein>
    <submittedName>
        <fullName evidence="1">Uncharacterized protein</fullName>
    </submittedName>
</protein>
<organism evidence="1 2">
    <name type="scientific">Persea americana</name>
    <name type="common">Avocado</name>
    <dbReference type="NCBI Taxonomy" id="3435"/>
    <lineage>
        <taxon>Eukaryota</taxon>
        <taxon>Viridiplantae</taxon>
        <taxon>Streptophyta</taxon>
        <taxon>Embryophyta</taxon>
        <taxon>Tracheophyta</taxon>
        <taxon>Spermatophyta</taxon>
        <taxon>Magnoliopsida</taxon>
        <taxon>Magnoliidae</taxon>
        <taxon>Laurales</taxon>
        <taxon>Lauraceae</taxon>
        <taxon>Persea</taxon>
    </lineage>
</organism>
<sequence>MSVVTGVQSWTGTAERDLNEMERNQVDTSGVQFRTDTAEGDLNEMGQTEDACMEEIANGVVSSNQTRRELYETGEGDAVQDGPATSTELQNAGHGMDSEFDLYKPRPHRRRNKLPAPDAEVPDSTALESEIFDFMEKFANPSRFPTKEELIAPGRMDLAEAIVAQGGWFLSSSSSTQLCTSLSSAST</sequence>
<comment type="caution">
    <text evidence="1">The sequence shown here is derived from an EMBL/GenBank/DDBJ whole genome shotgun (WGS) entry which is preliminary data.</text>
</comment>
<name>A0ACC2MEV8_PERAE</name>
<proteinExistence type="predicted"/>
<evidence type="ECO:0000313" key="2">
    <source>
        <dbReference type="Proteomes" id="UP001234297"/>
    </source>
</evidence>
<keyword evidence="2" id="KW-1185">Reference proteome</keyword>
<dbReference type="EMBL" id="CM056810">
    <property type="protein sequence ID" value="KAJ8644306.1"/>
    <property type="molecule type" value="Genomic_DNA"/>
</dbReference>